<dbReference type="Proteomes" id="UP000887576">
    <property type="component" value="Unplaced"/>
</dbReference>
<accession>A0AC34Q9N9</accession>
<reference evidence="2" key="1">
    <citation type="submission" date="2022-11" db="UniProtKB">
        <authorList>
            <consortium name="WormBaseParasite"/>
        </authorList>
    </citation>
    <scope>IDENTIFICATION</scope>
</reference>
<evidence type="ECO:0000313" key="2">
    <source>
        <dbReference type="WBParaSite" id="JU765_v2.g14194.t1"/>
    </source>
</evidence>
<sequence length="364" mass="41963">MLKTLKVIYGIVILFIITIIIKLLRLENNPIFPECAEIDHAKRTKVPSIAVGTKFFDSSLLDVLLRDYSNNCNRKCLFYNINEAENVDIFVYHGRNLRTDDVYKLKCRKSSAVQALLTMESPINIKLKIDPSIFDFVISYDSSEDLSVPYDKLVPIDIETKATEIWSTPEVNEAIKKKNKPVLTLVSHCSTHSGREAYIAELSNYIEVTNYGDCSGLPCNESCAATAIEQHYFYLAFENSVCNDYVTEKFWNLKKLIVPIVLSRKVIEKMAPPGSFIAVDDFKTAAELAFYLQSLIDDKNEYAKFFDWTKFYKKTRAPNEIGCQLCKFAWNLREKEPVFKTVKNYYQWLNASNCQENFVYDFLN</sequence>
<dbReference type="WBParaSite" id="JU765_v2.g14194.t1">
    <property type="protein sequence ID" value="JU765_v2.g14194.t1"/>
    <property type="gene ID" value="JU765_v2.g14194"/>
</dbReference>
<organism evidence="1 2">
    <name type="scientific">Panagrolaimus sp. JU765</name>
    <dbReference type="NCBI Taxonomy" id="591449"/>
    <lineage>
        <taxon>Eukaryota</taxon>
        <taxon>Metazoa</taxon>
        <taxon>Ecdysozoa</taxon>
        <taxon>Nematoda</taxon>
        <taxon>Chromadorea</taxon>
        <taxon>Rhabditida</taxon>
        <taxon>Tylenchina</taxon>
        <taxon>Panagrolaimomorpha</taxon>
        <taxon>Panagrolaimoidea</taxon>
        <taxon>Panagrolaimidae</taxon>
        <taxon>Panagrolaimus</taxon>
    </lineage>
</organism>
<evidence type="ECO:0000313" key="1">
    <source>
        <dbReference type="Proteomes" id="UP000887576"/>
    </source>
</evidence>
<name>A0AC34Q9N9_9BILA</name>
<proteinExistence type="predicted"/>
<protein>
    <submittedName>
        <fullName evidence="2">Fucosyltransferase</fullName>
    </submittedName>
</protein>